<comment type="caution">
    <text evidence="2">The sequence shown here is derived from an EMBL/GenBank/DDBJ whole genome shotgun (WGS) entry which is preliminary data.</text>
</comment>
<dbReference type="RefSeq" id="WP_307352143.1">
    <property type="nucleotide sequence ID" value="NZ_JAUSVS010000010.1"/>
</dbReference>
<name>A0ABU0IW12_9CAUL</name>
<feature type="chain" id="PRO_5045687822" evidence="1">
    <location>
        <begin position="23"/>
        <end position="183"/>
    </location>
</feature>
<proteinExistence type="predicted"/>
<evidence type="ECO:0000313" key="3">
    <source>
        <dbReference type="Proteomes" id="UP001228905"/>
    </source>
</evidence>
<dbReference type="EMBL" id="JAUSVS010000010">
    <property type="protein sequence ID" value="MDQ0466210.1"/>
    <property type="molecule type" value="Genomic_DNA"/>
</dbReference>
<protein>
    <submittedName>
        <fullName evidence="2">Uncharacterized protein</fullName>
    </submittedName>
</protein>
<accession>A0ABU0IW12</accession>
<evidence type="ECO:0000256" key="1">
    <source>
        <dbReference type="SAM" id="SignalP"/>
    </source>
</evidence>
<gene>
    <name evidence="2" type="ORF">QO010_004003</name>
</gene>
<organism evidence="2 3">
    <name type="scientific">Caulobacter ginsengisoli</name>
    <dbReference type="NCBI Taxonomy" id="400775"/>
    <lineage>
        <taxon>Bacteria</taxon>
        <taxon>Pseudomonadati</taxon>
        <taxon>Pseudomonadota</taxon>
        <taxon>Alphaproteobacteria</taxon>
        <taxon>Caulobacterales</taxon>
        <taxon>Caulobacteraceae</taxon>
        <taxon>Caulobacter</taxon>
    </lineage>
</organism>
<keyword evidence="3" id="KW-1185">Reference proteome</keyword>
<feature type="signal peptide" evidence="1">
    <location>
        <begin position="1"/>
        <end position="22"/>
    </location>
</feature>
<dbReference type="Proteomes" id="UP001228905">
    <property type="component" value="Unassembled WGS sequence"/>
</dbReference>
<evidence type="ECO:0000313" key="2">
    <source>
        <dbReference type="EMBL" id="MDQ0466210.1"/>
    </source>
</evidence>
<sequence length="183" mass="19446">MSRRLAILTLLALGLTAGAANAAESPDLARLTGKAEACIRAAVPSVERVEPSLADGVTFIVHDLCAVELGNRQRYIQNSALIETMKDGGPFGAMIKAMPDDPKATPEQKADAEAARKMMIGPYDKARLDPDTGEIVYPDGATPGFFGNAFTNIATTALGNEPDPRMRALTARLLLDARLARKP</sequence>
<reference evidence="2 3" key="1">
    <citation type="submission" date="2023-07" db="EMBL/GenBank/DDBJ databases">
        <title>Genomic Encyclopedia of Type Strains, Phase IV (KMG-IV): sequencing the most valuable type-strain genomes for metagenomic binning, comparative biology and taxonomic classification.</title>
        <authorList>
            <person name="Goeker M."/>
        </authorList>
    </citation>
    <scope>NUCLEOTIDE SEQUENCE [LARGE SCALE GENOMIC DNA]</scope>
    <source>
        <strain evidence="2 3">DSM 18695</strain>
    </source>
</reference>
<keyword evidence="1" id="KW-0732">Signal</keyword>